<dbReference type="Proteomes" id="UP001454036">
    <property type="component" value="Unassembled WGS sequence"/>
</dbReference>
<proteinExistence type="predicted"/>
<comment type="caution">
    <text evidence="1">The sequence shown here is derived from an EMBL/GenBank/DDBJ whole genome shotgun (WGS) entry which is preliminary data.</text>
</comment>
<dbReference type="AlphaFoldDB" id="A0AAV3QXU7"/>
<sequence length="122" mass="14391">MQARLKLFAFTKFTWKKYPEEHIAEFHSQMSFHQPDNRVYCRAFPSNLTGPALKSFNRLPEGCIRTYVSQVRQDKDDHCLMTLKQRGTESIASFQEQFRTEFHLKHGANHKIAMLPLWRTCG</sequence>
<evidence type="ECO:0008006" key="3">
    <source>
        <dbReference type="Google" id="ProtNLM"/>
    </source>
</evidence>
<evidence type="ECO:0000313" key="1">
    <source>
        <dbReference type="EMBL" id="GAA0168131.1"/>
    </source>
</evidence>
<dbReference type="EMBL" id="BAABME010006359">
    <property type="protein sequence ID" value="GAA0168131.1"/>
    <property type="molecule type" value="Genomic_DNA"/>
</dbReference>
<protein>
    <recommendedName>
        <fullName evidence="3">Retrotransposon gag domain-containing protein</fullName>
    </recommendedName>
</protein>
<gene>
    <name evidence="1" type="ORF">LIER_22917</name>
</gene>
<keyword evidence="2" id="KW-1185">Reference proteome</keyword>
<reference evidence="1 2" key="1">
    <citation type="submission" date="2024-01" db="EMBL/GenBank/DDBJ databases">
        <title>The complete chloroplast genome sequence of Lithospermum erythrorhizon: insights into the phylogenetic relationship among Boraginaceae species and the maternal lineages of purple gromwells.</title>
        <authorList>
            <person name="Okada T."/>
            <person name="Watanabe K."/>
        </authorList>
    </citation>
    <scope>NUCLEOTIDE SEQUENCE [LARGE SCALE GENOMIC DNA]</scope>
</reference>
<evidence type="ECO:0000313" key="2">
    <source>
        <dbReference type="Proteomes" id="UP001454036"/>
    </source>
</evidence>
<organism evidence="1 2">
    <name type="scientific">Lithospermum erythrorhizon</name>
    <name type="common">Purple gromwell</name>
    <name type="synonym">Lithospermum officinale var. erythrorhizon</name>
    <dbReference type="NCBI Taxonomy" id="34254"/>
    <lineage>
        <taxon>Eukaryota</taxon>
        <taxon>Viridiplantae</taxon>
        <taxon>Streptophyta</taxon>
        <taxon>Embryophyta</taxon>
        <taxon>Tracheophyta</taxon>
        <taxon>Spermatophyta</taxon>
        <taxon>Magnoliopsida</taxon>
        <taxon>eudicotyledons</taxon>
        <taxon>Gunneridae</taxon>
        <taxon>Pentapetalae</taxon>
        <taxon>asterids</taxon>
        <taxon>lamiids</taxon>
        <taxon>Boraginales</taxon>
        <taxon>Boraginaceae</taxon>
        <taxon>Boraginoideae</taxon>
        <taxon>Lithospermeae</taxon>
        <taxon>Lithospermum</taxon>
    </lineage>
</organism>
<accession>A0AAV3QXU7</accession>
<name>A0AAV3QXU7_LITER</name>